<proteinExistence type="predicted"/>
<dbReference type="InterPro" id="IPR004367">
    <property type="entry name" value="Cyclin_C-dom"/>
</dbReference>
<dbReference type="InterPro" id="IPR006671">
    <property type="entry name" value="Cyclin_N"/>
</dbReference>
<dbReference type="Pfam" id="PF00134">
    <property type="entry name" value="Cyclin_N"/>
    <property type="match status" value="2"/>
</dbReference>
<evidence type="ECO:0000313" key="7">
    <source>
        <dbReference type="EMBL" id="MQL99781.1"/>
    </source>
</evidence>
<feature type="domain" description="Cyclin C-terminal" evidence="6">
    <location>
        <begin position="202"/>
        <end position="291"/>
    </location>
</feature>
<sequence>MELDTVEFAGDVDNVDASDPAAIALFAAESDYATSIGELHPHHLSLRHDAASLLLQAQHTGNMDPSAVYLAINYVDRFLSRQATPPAVTVHAQLIIRRGQHCSFGLQPPIPVSNISLVMGGCLCYLGCQVNKPWIVQLLATACLSLACKMNNTPFSVACFPVRIESCLTMKQGGLGPVPDGGSILRMELLVLTALSWRMRSVTPFNFLRFFLPLFRPGDRSSAADLEARASQILFRAQREAKLVDYKPSVAAASALLAAAHELFPDRFPAFRAAVSSCSRLEKVTVLNTIKLKLLLLSSISSCFIPLFVRGGVGLLHRDVSAAGSNEHPPSASRRGRGLALRHPVKVLLRHRRRWSSPESEDPTEKTTRAATSRGVTSARPPPGMAALCASHSAE</sequence>
<keyword evidence="8" id="KW-1185">Reference proteome</keyword>
<keyword evidence="2" id="KW-0195">Cyclin</keyword>
<reference evidence="7" key="1">
    <citation type="submission" date="2017-07" db="EMBL/GenBank/DDBJ databases">
        <title>Taro Niue Genome Assembly and Annotation.</title>
        <authorList>
            <person name="Atibalentja N."/>
            <person name="Keating K."/>
            <person name="Fields C.J."/>
        </authorList>
    </citation>
    <scope>NUCLEOTIDE SEQUENCE</scope>
    <source>
        <strain evidence="7">Niue_2</strain>
        <tissue evidence="7">Leaf</tissue>
    </source>
</reference>
<dbReference type="Gene3D" id="1.10.472.10">
    <property type="entry name" value="Cyclin-like"/>
    <property type="match status" value="2"/>
</dbReference>
<feature type="region of interest" description="Disordered" evidence="4">
    <location>
        <begin position="352"/>
        <end position="395"/>
    </location>
</feature>
<dbReference type="InterPro" id="IPR036915">
    <property type="entry name" value="Cyclin-like_sf"/>
</dbReference>
<evidence type="ECO:0000313" key="8">
    <source>
        <dbReference type="Proteomes" id="UP000652761"/>
    </source>
</evidence>
<dbReference type="Pfam" id="PF02984">
    <property type="entry name" value="Cyclin_C"/>
    <property type="match status" value="1"/>
</dbReference>
<organism evidence="7 8">
    <name type="scientific">Colocasia esculenta</name>
    <name type="common">Wild taro</name>
    <name type="synonym">Arum esculentum</name>
    <dbReference type="NCBI Taxonomy" id="4460"/>
    <lineage>
        <taxon>Eukaryota</taxon>
        <taxon>Viridiplantae</taxon>
        <taxon>Streptophyta</taxon>
        <taxon>Embryophyta</taxon>
        <taxon>Tracheophyta</taxon>
        <taxon>Spermatophyta</taxon>
        <taxon>Magnoliopsida</taxon>
        <taxon>Liliopsida</taxon>
        <taxon>Araceae</taxon>
        <taxon>Aroideae</taxon>
        <taxon>Colocasieae</taxon>
        <taxon>Colocasia</taxon>
    </lineage>
</organism>
<evidence type="ECO:0000256" key="2">
    <source>
        <dbReference type="ARBA" id="ARBA00023127"/>
    </source>
</evidence>
<dbReference type="GO" id="GO:0051301">
    <property type="term" value="P:cell division"/>
    <property type="evidence" value="ECO:0007669"/>
    <property type="project" value="UniProtKB-KW"/>
</dbReference>
<dbReference type="Proteomes" id="UP000652761">
    <property type="component" value="Unassembled WGS sequence"/>
</dbReference>
<dbReference type="SUPFAM" id="SSF47954">
    <property type="entry name" value="Cyclin-like"/>
    <property type="match status" value="3"/>
</dbReference>
<evidence type="ECO:0000256" key="4">
    <source>
        <dbReference type="SAM" id="MobiDB-lite"/>
    </source>
</evidence>
<evidence type="ECO:0000256" key="3">
    <source>
        <dbReference type="ARBA" id="ARBA00023306"/>
    </source>
</evidence>
<name>A0A843VRI9_COLES</name>
<keyword evidence="3" id="KW-0131">Cell cycle</keyword>
<protein>
    <submittedName>
        <fullName evidence="7">Uncharacterized protein</fullName>
    </submittedName>
</protein>
<dbReference type="EMBL" id="NMUH01002407">
    <property type="protein sequence ID" value="MQL99781.1"/>
    <property type="molecule type" value="Genomic_DNA"/>
</dbReference>
<gene>
    <name evidence="7" type="ORF">Taro_032510</name>
</gene>
<feature type="domain" description="Cyclin N-terminal" evidence="5">
    <location>
        <begin position="43"/>
        <end position="95"/>
    </location>
</feature>
<dbReference type="InterPro" id="IPR039361">
    <property type="entry name" value="Cyclin"/>
</dbReference>
<dbReference type="OrthoDB" id="306099at2759"/>
<dbReference type="AlphaFoldDB" id="A0A843VRI9"/>
<evidence type="ECO:0000259" key="5">
    <source>
        <dbReference type="Pfam" id="PF00134"/>
    </source>
</evidence>
<keyword evidence="1" id="KW-0132">Cell division</keyword>
<accession>A0A843VRI9</accession>
<comment type="caution">
    <text evidence="7">The sequence shown here is derived from an EMBL/GenBank/DDBJ whole genome shotgun (WGS) entry which is preliminary data.</text>
</comment>
<feature type="domain" description="Cyclin N-terminal" evidence="5">
    <location>
        <begin position="135"/>
        <end position="200"/>
    </location>
</feature>
<dbReference type="PANTHER" id="PTHR10177">
    <property type="entry name" value="CYCLINS"/>
    <property type="match status" value="1"/>
</dbReference>
<evidence type="ECO:0000256" key="1">
    <source>
        <dbReference type="ARBA" id="ARBA00022618"/>
    </source>
</evidence>
<evidence type="ECO:0000259" key="6">
    <source>
        <dbReference type="Pfam" id="PF02984"/>
    </source>
</evidence>